<gene>
    <name evidence="2" type="ORF">Aconfl_32870</name>
</gene>
<dbReference type="EMBL" id="BTPD01000011">
    <property type="protein sequence ID" value="GMQ30644.1"/>
    <property type="molecule type" value="Genomic_DNA"/>
</dbReference>
<accession>A0ABQ6PRN4</accession>
<organism evidence="2 3">
    <name type="scientific">Algoriphagus confluentis</name>
    <dbReference type="NCBI Taxonomy" id="1697556"/>
    <lineage>
        <taxon>Bacteria</taxon>
        <taxon>Pseudomonadati</taxon>
        <taxon>Bacteroidota</taxon>
        <taxon>Cytophagia</taxon>
        <taxon>Cytophagales</taxon>
        <taxon>Cyclobacteriaceae</taxon>
        <taxon>Algoriphagus</taxon>
    </lineage>
</organism>
<name>A0ABQ6PRN4_9BACT</name>
<comment type="caution">
    <text evidence="2">The sequence shown here is derived from an EMBL/GenBank/DDBJ whole genome shotgun (WGS) entry which is preliminary data.</text>
</comment>
<proteinExistence type="predicted"/>
<evidence type="ECO:0000256" key="1">
    <source>
        <dbReference type="SAM" id="Phobius"/>
    </source>
</evidence>
<evidence type="ECO:0000313" key="2">
    <source>
        <dbReference type="EMBL" id="GMQ30644.1"/>
    </source>
</evidence>
<feature type="transmembrane region" description="Helical" evidence="1">
    <location>
        <begin position="61"/>
        <end position="80"/>
    </location>
</feature>
<sequence length="124" mass="13870">MTSFTYTQFLNQIQSFPELENKGKAQVGFAPRLAFGFLWIAFQWSQLLGTWDRCLKGKKRSLVYSGLVLLLLLIVLLPRLNSSQSPGKAAASLVLSLPLVPIEPTLIPDTLLISSSLNQHYHEK</sequence>
<dbReference type="RefSeq" id="WP_338225355.1">
    <property type="nucleotide sequence ID" value="NZ_BTPD01000011.1"/>
</dbReference>
<keyword evidence="1" id="KW-1133">Transmembrane helix</keyword>
<keyword evidence="1" id="KW-0812">Transmembrane</keyword>
<dbReference type="Proteomes" id="UP001338309">
    <property type="component" value="Unassembled WGS sequence"/>
</dbReference>
<keyword evidence="1" id="KW-0472">Membrane</keyword>
<evidence type="ECO:0000313" key="3">
    <source>
        <dbReference type="Proteomes" id="UP001338309"/>
    </source>
</evidence>
<reference evidence="2 3" key="1">
    <citation type="submission" date="2023-08" db="EMBL/GenBank/DDBJ databases">
        <title>Draft genome sequence of Algoriphagus confluentis.</title>
        <authorList>
            <person name="Takatani N."/>
            <person name="Hosokawa M."/>
            <person name="Sawabe T."/>
        </authorList>
    </citation>
    <scope>NUCLEOTIDE SEQUENCE [LARGE SCALE GENOMIC DNA]</scope>
    <source>
        <strain evidence="2 3">NBRC 111222</strain>
    </source>
</reference>
<keyword evidence="3" id="KW-1185">Reference proteome</keyword>
<protein>
    <submittedName>
        <fullName evidence="2">Uncharacterized protein</fullName>
    </submittedName>
</protein>